<dbReference type="InterPro" id="IPR013320">
    <property type="entry name" value="ConA-like_dom_sf"/>
</dbReference>
<dbReference type="InterPro" id="IPR007110">
    <property type="entry name" value="Ig-like_dom"/>
</dbReference>
<feature type="chain" id="PRO_5047300158" description="Ig-like domain-containing protein" evidence="1">
    <location>
        <begin position="24"/>
        <end position="766"/>
    </location>
</feature>
<keyword evidence="1" id="KW-0732">Signal</keyword>
<accession>A0ABU9TKV2</accession>
<dbReference type="Proteomes" id="UP001457661">
    <property type="component" value="Unassembled WGS sequence"/>
</dbReference>
<feature type="domain" description="Ig-like" evidence="2">
    <location>
        <begin position="681"/>
        <end position="746"/>
    </location>
</feature>
<proteinExistence type="predicted"/>
<organism evidence="3 4">
    <name type="scientific">Pseudoalteromonas arctica</name>
    <dbReference type="NCBI Taxonomy" id="394751"/>
    <lineage>
        <taxon>Bacteria</taxon>
        <taxon>Pseudomonadati</taxon>
        <taxon>Pseudomonadota</taxon>
        <taxon>Gammaproteobacteria</taxon>
        <taxon>Alteromonadales</taxon>
        <taxon>Pseudoalteromonadaceae</taxon>
        <taxon>Pseudoalteromonas</taxon>
    </lineage>
</organism>
<keyword evidence="4" id="KW-1185">Reference proteome</keyword>
<evidence type="ECO:0000313" key="3">
    <source>
        <dbReference type="EMBL" id="MEM5534350.1"/>
    </source>
</evidence>
<dbReference type="RefSeq" id="WP_342880255.1">
    <property type="nucleotide sequence ID" value="NZ_JBBMQX010000018.1"/>
</dbReference>
<feature type="signal peptide" evidence="1">
    <location>
        <begin position="1"/>
        <end position="23"/>
    </location>
</feature>
<evidence type="ECO:0000256" key="1">
    <source>
        <dbReference type="SAM" id="SignalP"/>
    </source>
</evidence>
<protein>
    <recommendedName>
        <fullName evidence="2">Ig-like domain-containing protein</fullName>
    </recommendedName>
</protein>
<dbReference type="SUPFAM" id="SSF49899">
    <property type="entry name" value="Concanavalin A-like lectins/glucanases"/>
    <property type="match status" value="1"/>
</dbReference>
<reference evidence="3 4" key="1">
    <citation type="submission" date="2024-03" db="EMBL/GenBank/DDBJ databases">
        <title>Community enrichment and isolation of bacterial strains for fucoidan degradation.</title>
        <authorList>
            <person name="Sichert A."/>
        </authorList>
    </citation>
    <scope>NUCLEOTIDE SEQUENCE [LARGE SCALE GENOMIC DNA]</scope>
    <source>
        <strain evidence="3 4">AS26</strain>
    </source>
</reference>
<name>A0ABU9TKV2_9GAMM</name>
<dbReference type="EMBL" id="JBBMQX010000018">
    <property type="protein sequence ID" value="MEM5534350.1"/>
    <property type="molecule type" value="Genomic_DNA"/>
</dbReference>
<evidence type="ECO:0000259" key="2">
    <source>
        <dbReference type="PROSITE" id="PS50835"/>
    </source>
</evidence>
<evidence type="ECO:0000313" key="4">
    <source>
        <dbReference type="Proteomes" id="UP001457661"/>
    </source>
</evidence>
<sequence length="766" mass="86912">MKSNIKLIIAVCFIIWFINDSNAHSAKSNFDLDDNGLYDDYERKLLLDFLGEKYPEINANYDTNDDGKVTVLEQTTGRLPLSLRIPKRAIDSTTKVPWALNLFPEWLMSAYFQEDTVIGNVINHSSRGTIIANATQANLSLQPAKTRKNNGIEFTENSGQHLIMPGQRDARWNYRWMLFTFRIDANTGDNAETILLDINHGEGSNKSSPKIWYNKTNGLSIQYVGLNNNGLDKRIITTKNGVVADGKTWNVIVAGIRYGQMFASVNGILISSETAQPDRFSGEWISNTSSYIGDKDIGNMAWAYDSLVFGLTEPSEAMVQKMTGWAAYRLSTNKALFSNGISSIDLPNKHPYKSNRPVMDAEDFPYRYIHNEKEWTAWGSSINSTEVKVNGGGERVPTDDFERVFYDDFRNNRVKASFSGESDLWSAPGFNPAVGGKAQLIAPNETDNAYPYNINEEKQTLLLIKKNERWRGSAFYSVNDLGHGYTWSGAKIFRIRSMFPKIEQENLPDGLFPAFWSYDPDFLFWRTANRIEIDWFEFHGKNGSWLNGLASHYHYAHVPNIFAKDDSSYKSYKAYGGELTEQKSKIEGGLEFWDGQYHTWEFVINNDITYINVTIKDEAGNDKWVEVGRVPTPPTYLERLDLQVDYALKYDYFLEPSPEQTSFTIDSIEVLQKTSNIIKIPKPFISKPIITGEKAVGGTITCQANLQDITDIRYYWFADGYPLTYTATNTYDITSEESGKEIRCMVKAVGALNMPEAWTEKVAIAE</sequence>
<comment type="caution">
    <text evidence="3">The sequence shown here is derived from an EMBL/GenBank/DDBJ whole genome shotgun (WGS) entry which is preliminary data.</text>
</comment>
<dbReference type="PROSITE" id="PS50835">
    <property type="entry name" value="IG_LIKE"/>
    <property type="match status" value="1"/>
</dbReference>
<gene>
    <name evidence="3" type="ORF">WNY57_18095</name>
</gene>
<dbReference type="Gene3D" id="2.60.120.200">
    <property type="match status" value="1"/>
</dbReference>